<dbReference type="GO" id="GO:0009190">
    <property type="term" value="P:cyclic nucleotide biosynthetic process"/>
    <property type="evidence" value="ECO:0007669"/>
    <property type="project" value="InterPro"/>
</dbReference>
<protein>
    <submittedName>
        <fullName evidence="2">Adenylate/guanylate cyclase domain-containing protein</fullName>
    </submittedName>
</protein>
<name>A0A975K8R2_9SPHN</name>
<feature type="domain" description="Guanylate cyclase" evidence="1">
    <location>
        <begin position="59"/>
        <end position="180"/>
    </location>
</feature>
<dbReference type="PANTHER" id="PTHR43081">
    <property type="entry name" value="ADENYLATE CYCLASE, TERMINAL-DIFFERENTIATION SPECIFIC-RELATED"/>
    <property type="match status" value="1"/>
</dbReference>
<evidence type="ECO:0000313" key="3">
    <source>
        <dbReference type="Proteomes" id="UP000681425"/>
    </source>
</evidence>
<sequence>MTTLPDLRVELSDEVGTILAQDFGVTATKTNTVPHSNDGAITFPNLDAKTQACKLIDTCVLYIDIRRSTELSITHKPQTVAKLYSAFVRAMTKCARHYGGHVRGIIGDRVMVIFDCNDCFRKAVDCAILMNSTAQYVINKHFTRNEVKCGIGIDTGKMLVTKTGFRRRGVEQHNYKNLGSGPINWIELTR</sequence>
<dbReference type="EMBL" id="CP073910">
    <property type="protein sequence ID" value="QUT06891.1"/>
    <property type="molecule type" value="Genomic_DNA"/>
</dbReference>
<dbReference type="GO" id="GO:0035556">
    <property type="term" value="P:intracellular signal transduction"/>
    <property type="evidence" value="ECO:0007669"/>
    <property type="project" value="InterPro"/>
</dbReference>
<dbReference type="KEGG" id="spph:KFK14_05490"/>
<organism evidence="2 3">
    <name type="scientific">Sphingobium phenoxybenzoativorans</name>
    <dbReference type="NCBI Taxonomy" id="1592790"/>
    <lineage>
        <taxon>Bacteria</taxon>
        <taxon>Pseudomonadati</taxon>
        <taxon>Pseudomonadota</taxon>
        <taxon>Alphaproteobacteria</taxon>
        <taxon>Sphingomonadales</taxon>
        <taxon>Sphingomonadaceae</taxon>
        <taxon>Sphingobium</taxon>
    </lineage>
</organism>
<dbReference type="Pfam" id="PF00211">
    <property type="entry name" value="Guanylate_cyc"/>
    <property type="match status" value="1"/>
</dbReference>
<accession>A0A975K8R2</accession>
<dbReference type="InterPro" id="IPR050697">
    <property type="entry name" value="Adenylyl/Guanylyl_Cyclase_3/4"/>
</dbReference>
<dbReference type="GO" id="GO:0004016">
    <property type="term" value="F:adenylate cyclase activity"/>
    <property type="evidence" value="ECO:0007669"/>
    <property type="project" value="UniProtKB-ARBA"/>
</dbReference>
<evidence type="ECO:0000259" key="1">
    <source>
        <dbReference type="PROSITE" id="PS50125"/>
    </source>
</evidence>
<dbReference type="AlphaFoldDB" id="A0A975K8R2"/>
<dbReference type="PANTHER" id="PTHR43081:SF1">
    <property type="entry name" value="ADENYLATE CYCLASE, TERMINAL-DIFFERENTIATION SPECIFIC"/>
    <property type="match status" value="1"/>
</dbReference>
<dbReference type="InterPro" id="IPR001054">
    <property type="entry name" value="A/G_cyclase"/>
</dbReference>
<dbReference type="RefSeq" id="WP_212610181.1">
    <property type="nucleotide sequence ID" value="NZ_CP073910.1"/>
</dbReference>
<keyword evidence="3" id="KW-1185">Reference proteome</keyword>
<proteinExistence type="predicted"/>
<evidence type="ECO:0000313" key="2">
    <source>
        <dbReference type="EMBL" id="QUT06891.1"/>
    </source>
</evidence>
<dbReference type="Proteomes" id="UP000681425">
    <property type="component" value="Chromosome"/>
</dbReference>
<gene>
    <name evidence="2" type="ORF">KFK14_05490</name>
</gene>
<dbReference type="PROSITE" id="PS50125">
    <property type="entry name" value="GUANYLATE_CYCLASE_2"/>
    <property type="match status" value="1"/>
</dbReference>
<dbReference type="CDD" id="cd07302">
    <property type="entry name" value="CHD"/>
    <property type="match status" value="1"/>
</dbReference>
<dbReference type="Gene3D" id="3.30.70.1230">
    <property type="entry name" value="Nucleotide cyclase"/>
    <property type="match status" value="1"/>
</dbReference>
<dbReference type="InterPro" id="IPR029787">
    <property type="entry name" value="Nucleotide_cyclase"/>
</dbReference>
<reference evidence="2" key="1">
    <citation type="submission" date="2021-04" db="EMBL/GenBank/DDBJ databases">
        <title>Isolation of p-tert-butylphenol degrading bacteria Sphingobium phenoxybenzoativorans Tas13 from active sludge.</title>
        <authorList>
            <person name="Li Y."/>
        </authorList>
    </citation>
    <scope>NUCLEOTIDE SEQUENCE</scope>
    <source>
        <strain evidence="2">Tas13</strain>
    </source>
</reference>
<dbReference type="SUPFAM" id="SSF55073">
    <property type="entry name" value="Nucleotide cyclase"/>
    <property type="match status" value="1"/>
</dbReference>